<dbReference type="Pfam" id="PF01979">
    <property type="entry name" value="Amidohydro_1"/>
    <property type="match status" value="2"/>
</dbReference>
<dbReference type="GO" id="GO:0004185">
    <property type="term" value="F:serine-type carboxypeptidase activity"/>
    <property type="evidence" value="ECO:0007669"/>
    <property type="project" value="InterPro"/>
</dbReference>
<evidence type="ECO:0000256" key="8">
    <source>
        <dbReference type="ARBA" id="ARBA00022729"/>
    </source>
</evidence>
<dbReference type="GO" id="GO:0004157">
    <property type="term" value="F:dihydropyrimidinase activity"/>
    <property type="evidence" value="ECO:0007669"/>
    <property type="project" value="UniProtKB-EC"/>
</dbReference>
<reference evidence="16 17" key="1">
    <citation type="journal article" date="2022" name="Nat. Genet.">
        <title>Improved pea reference genome and pan-genome highlight genomic features and evolutionary characteristics.</title>
        <authorList>
            <person name="Yang T."/>
            <person name="Liu R."/>
            <person name="Luo Y."/>
            <person name="Hu S."/>
            <person name="Wang D."/>
            <person name="Wang C."/>
            <person name="Pandey M.K."/>
            <person name="Ge S."/>
            <person name="Xu Q."/>
            <person name="Li N."/>
            <person name="Li G."/>
            <person name="Huang Y."/>
            <person name="Saxena R.K."/>
            <person name="Ji Y."/>
            <person name="Li M."/>
            <person name="Yan X."/>
            <person name="He Y."/>
            <person name="Liu Y."/>
            <person name="Wang X."/>
            <person name="Xiang C."/>
            <person name="Varshney R.K."/>
            <person name="Ding H."/>
            <person name="Gao S."/>
            <person name="Zong X."/>
        </authorList>
    </citation>
    <scope>NUCLEOTIDE SEQUENCE [LARGE SCALE GENOMIC DNA]</scope>
    <source>
        <strain evidence="16 17">cv. Zhongwan 6</strain>
    </source>
</reference>
<evidence type="ECO:0000256" key="6">
    <source>
        <dbReference type="ARBA" id="ARBA00022645"/>
    </source>
</evidence>
<evidence type="ECO:0000256" key="12">
    <source>
        <dbReference type="ARBA" id="ARBA00036696"/>
    </source>
</evidence>
<comment type="subcellular location">
    <subcellularLocation>
        <location evidence="2">Secreted</location>
    </subcellularLocation>
</comment>
<keyword evidence="8" id="KW-0732">Signal</keyword>
<comment type="catalytic activity">
    <reaction evidence="12">
        <text>5,6-dihydrouracil + H2O = 3-(carbamoylamino)propanoate + H(+)</text>
        <dbReference type="Rhea" id="RHEA:16121"/>
        <dbReference type="ChEBI" id="CHEBI:11892"/>
        <dbReference type="ChEBI" id="CHEBI:15377"/>
        <dbReference type="ChEBI" id="CHEBI:15378"/>
        <dbReference type="ChEBI" id="CHEBI:15901"/>
        <dbReference type="EC" id="3.5.2.2"/>
    </reaction>
</comment>
<evidence type="ECO:0000256" key="11">
    <source>
        <dbReference type="ARBA" id="ARBA00023180"/>
    </source>
</evidence>
<dbReference type="FunFam" id="3.20.20.140:FF:000174">
    <property type="entry name" value="Dihydropyrimidinase-related protein 2"/>
    <property type="match status" value="2"/>
</dbReference>
<keyword evidence="10" id="KW-1015">Disulfide bond</keyword>
<dbReference type="PRINTS" id="PR00724">
    <property type="entry name" value="CRBOXYPTASEC"/>
</dbReference>
<dbReference type="InterPro" id="IPR029058">
    <property type="entry name" value="AB_hydrolase_fold"/>
</dbReference>
<evidence type="ECO:0000256" key="5">
    <source>
        <dbReference type="ARBA" id="ARBA00022525"/>
    </source>
</evidence>
<dbReference type="InterPro" id="IPR032466">
    <property type="entry name" value="Metal_Hydrolase"/>
</dbReference>
<dbReference type="GO" id="GO:0006508">
    <property type="term" value="P:proteolysis"/>
    <property type="evidence" value="ECO:0007669"/>
    <property type="project" value="UniProtKB-KW"/>
</dbReference>
<dbReference type="PROSITE" id="PS00131">
    <property type="entry name" value="CARBOXYPEPT_SER_SER"/>
    <property type="match status" value="1"/>
</dbReference>
<evidence type="ECO:0000313" key="16">
    <source>
        <dbReference type="EMBL" id="KAI5431504.1"/>
    </source>
</evidence>
<evidence type="ECO:0000256" key="2">
    <source>
        <dbReference type="ARBA" id="ARBA00004613"/>
    </source>
</evidence>
<keyword evidence="6" id="KW-0121">Carboxypeptidase</keyword>
<keyword evidence="7" id="KW-0645">Protease</keyword>
<dbReference type="Gene3D" id="3.20.20.140">
    <property type="entry name" value="Metal-dependent hydrolases"/>
    <property type="match status" value="2"/>
</dbReference>
<proteinExistence type="inferred from homology"/>
<evidence type="ECO:0000256" key="4">
    <source>
        <dbReference type="ARBA" id="ARBA00009431"/>
    </source>
</evidence>
<dbReference type="EC" id="3.5.2.2" evidence="14"/>
<evidence type="ECO:0000313" key="17">
    <source>
        <dbReference type="Proteomes" id="UP001058974"/>
    </source>
</evidence>
<dbReference type="InterPro" id="IPR006680">
    <property type="entry name" value="Amidohydro-rel"/>
</dbReference>
<organism evidence="16 17">
    <name type="scientific">Pisum sativum</name>
    <name type="common">Garden pea</name>
    <name type="synonym">Lathyrus oleraceus</name>
    <dbReference type="NCBI Taxonomy" id="3888"/>
    <lineage>
        <taxon>Eukaryota</taxon>
        <taxon>Viridiplantae</taxon>
        <taxon>Streptophyta</taxon>
        <taxon>Embryophyta</taxon>
        <taxon>Tracheophyta</taxon>
        <taxon>Spermatophyta</taxon>
        <taxon>Magnoliopsida</taxon>
        <taxon>eudicotyledons</taxon>
        <taxon>Gunneridae</taxon>
        <taxon>Pentapetalae</taxon>
        <taxon>rosids</taxon>
        <taxon>fabids</taxon>
        <taxon>Fabales</taxon>
        <taxon>Fabaceae</taxon>
        <taxon>Papilionoideae</taxon>
        <taxon>50 kb inversion clade</taxon>
        <taxon>NPAAA clade</taxon>
        <taxon>Hologalegina</taxon>
        <taxon>IRL clade</taxon>
        <taxon>Fabeae</taxon>
        <taxon>Lathyrus</taxon>
    </lineage>
</organism>
<feature type="domain" description="Amidohydrolase-related" evidence="15">
    <location>
        <begin position="418"/>
        <end position="559"/>
    </location>
</feature>
<comment type="similarity">
    <text evidence="4">Belongs to the peptidase S10 family.</text>
</comment>
<accession>A0A9D4Y2M9</accession>
<sequence length="1057" mass="115742">MRSTLLEAPSVPQPNYEWMSVIDSRACWNIGNGQRVKMLGDNWFLGQAEFEVWSHASTLVIRLIEDDANSGNSPKGSLITNVPGFDGSLPSKHYGGYVTIDESHGKNLYYYFVQSEGDSSKDPIVLWQNGGPGCSSFDGFVYEHGPFNFDKPVNGSLPKLHLNPYSWSKVSNIIYLDSPVGVGFSYSKNTSQYETGDEKTATDSHTFLLKFLANPLYLAGESYAGVYVPTLAHKVVQGIEAGIKPKLNFKGYLIGNPVADEQFDGNALVPFAHGMGLISDQILENITKACNGTFYAINSSDCNHWLSNLNDVWTNLVTTVIGFGMSATFIVFVCTRIICGRLRGGVESRMMYQIESRYDIEQPEHHVNDPDPEPVLLEAIPTLKFNQEAFSSIEDTQRITWKSLVGDEVRVIDATGKFVMPGGIDPHTHLEFEFMNTVTKDDFFSGQAAALAGGTTMHIDFAIPIDGSLTAGFKAYEKKAKKSCMDYGFHMAITKWDETVAREMELMVKEKGINSFKFFMAYKGALMIGDELLLQGLKKCKSLGALAMVHAENGDAVDEGKKKMIELGITGPEGHALSRPPVLEGEATARAIHLADFVNTPLYVVHVMSIDATEEIAKARTSDPVISDALGGILVGLVTSHDGGVENGFPSNVLHEQFDGNALVPFAHGMGLISDQILENITKACNGTIYAINSSDCNPWLSNLIDVWTNLVTTVIGFGMSATFIVFVCTRIICGRLRGGVESRMMYQIESRYDIEQPEHHVNDPDPEPVLLEAIPTLKFNQEAFSSIEDTQRITWKSLVGDEVRVIDATGKFVMPGGIDPHTHLEFEFMNTVTKDDFFSGQAAALAGGTTMHIDFAIPIDGSLTAGFKAYEKKAKKSCMDYGFHMAITKWDETVAREMELMVKEKGINSFKFFMAYKGALMIGDELLLQGLKKCKSLGALAMVHAENGDAVDEGKKKMIELGITGPEGHALSRPPVLEGEATARAIHLADFVNTPLYVVHVMSIDATEEIAKARTSDPVISDALGGILVGLVTSHDGSVENVMFIVGNRFFAVTEI</sequence>
<dbReference type="InterPro" id="IPR050378">
    <property type="entry name" value="Metallo-dep_Hydrolases_sf"/>
</dbReference>
<dbReference type="GO" id="GO:0006208">
    <property type="term" value="P:pyrimidine nucleobase catabolic process"/>
    <property type="evidence" value="ECO:0007669"/>
    <property type="project" value="TreeGrafter"/>
</dbReference>
<comment type="caution">
    <text evidence="16">The sequence shown here is derived from an EMBL/GenBank/DDBJ whole genome shotgun (WGS) entry which is preliminary data.</text>
</comment>
<gene>
    <name evidence="16" type="ORF">KIW84_035622</name>
</gene>
<dbReference type="PANTHER" id="PTHR11647">
    <property type="entry name" value="HYDRANTOINASE/DIHYDROPYRIMIDINASE FAMILY MEMBER"/>
    <property type="match status" value="1"/>
</dbReference>
<feature type="domain" description="Amidohydrolase-related" evidence="15">
    <location>
        <begin position="813"/>
        <end position="954"/>
    </location>
</feature>
<keyword evidence="9" id="KW-0378">Hydrolase</keyword>
<keyword evidence="5" id="KW-0964">Secreted</keyword>
<dbReference type="Proteomes" id="UP001058974">
    <property type="component" value="Chromosome 3"/>
</dbReference>
<evidence type="ECO:0000256" key="13">
    <source>
        <dbReference type="ARBA" id="ARBA00037399"/>
    </source>
</evidence>
<dbReference type="Gene3D" id="3.40.50.1820">
    <property type="entry name" value="alpha/beta hydrolase"/>
    <property type="match status" value="1"/>
</dbReference>
<dbReference type="SUPFAM" id="SSF53474">
    <property type="entry name" value="alpha/beta-Hydrolases"/>
    <property type="match status" value="1"/>
</dbReference>
<dbReference type="EMBL" id="JAMSHJ010000003">
    <property type="protein sequence ID" value="KAI5431504.1"/>
    <property type="molecule type" value="Genomic_DNA"/>
</dbReference>
<comment type="cofactor">
    <cofactor evidence="1">
        <name>Zn(2+)</name>
        <dbReference type="ChEBI" id="CHEBI:29105"/>
    </cofactor>
</comment>
<dbReference type="AlphaFoldDB" id="A0A9D4Y2M9"/>
<evidence type="ECO:0000256" key="3">
    <source>
        <dbReference type="ARBA" id="ARBA00008829"/>
    </source>
</evidence>
<dbReference type="Gramene" id="Psat03G0562200-T1">
    <property type="protein sequence ID" value="KAI5431504.1"/>
    <property type="gene ID" value="KIW84_035622"/>
</dbReference>
<dbReference type="FunFam" id="3.40.50.1820:FF:000143">
    <property type="entry name" value="Carboxypeptidase"/>
    <property type="match status" value="1"/>
</dbReference>
<keyword evidence="17" id="KW-1185">Reference proteome</keyword>
<dbReference type="GO" id="GO:0005576">
    <property type="term" value="C:extracellular region"/>
    <property type="evidence" value="ECO:0007669"/>
    <property type="project" value="UniProtKB-SubCell"/>
</dbReference>
<evidence type="ECO:0000256" key="7">
    <source>
        <dbReference type="ARBA" id="ARBA00022670"/>
    </source>
</evidence>
<dbReference type="Pfam" id="PF00450">
    <property type="entry name" value="Peptidase_S10"/>
    <property type="match status" value="1"/>
</dbReference>
<evidence type="ECO:0000259" key="15">
    <source>
        <dbReference type="Pfam" id="PF01979"/>
    </source>
</evidence>
<protein>
    <recommendedName>
        <fullName evidence="14">dihydropyrimidinase</fullName>
        <ecNumber evidence="14">3.5.2.2</ecNumber>
    </recommendedName>
</protein>
<evidence type="ECO:0000256" key="1">
    <source>
        <dbReference type="ARBA" id="ARBA00001947"/>
    </source>
</evidence>
<dbReference type="GO" id="GO:0005829">
    <property type="term" value="C:cytosol"/>
    <property type="evidence" value="ECO:0007669"/>
    <property type="project" value="TreeGrafter"/>
</dbReference>
<dbReference type="PANTHER" id="PTHR11647:SF1">
    <property type="entry name" value="COLLAPSIN RESPONSE MEDIATOR PROTEIN"/>
    <property type="match status" value="1"/>
</dbReference>
<dbReference type="SUPFAM" id="SSF51556">
    <property type="entry name" value="Metallo-dependent hydrolases"/>
    <property type="match status" value="2"/>
</dbReference>
<comment type="similarity">
    <text evidence="3">Belongs to the metallo-dependent hydrolases superfamily. Hydantoinase/dihydropyrimidinase family.</text>
</comment>
<evidence type="ECO:0000256" key="9">
    <source>
        <dbReference type="ARBA" id="ARBA00022801"/>
    </source>
</evidence>
<evidence type="ECO:0000256" key="14">
    <source>
        <dbReference type="ARBA" id="ARBA00039113"/>
    </source>
</evidence>
<evidence type="ECO:0000256" key="10">
    <source>
        <dbReference type="ARBA" id="ARBA00023157"/>
    </source>
</evidence>
<dbReference type="InterPro" id="IPR018202">
    <property type="entry name" value="Ser_caboxypep_ser_AS"/>
</dbReference>
<name>A0A9D4Y2M9_PEA</name>
<keyword evidence="11" id="KW-0325">Glycoprotein</keyword>
<comment type="function">
    <text evidence="13">Probable carboxypeptidase.</text>
</comment>
<dbReference type="InterPro" id="IPR001563">
    <property type="entry name" value="Peptidase_S10"/>
</dbReference>